<evidence type="ECO:0000256" key="3">
    <source>
        <dbReference type="ARBA" id="ARBA00022989"/>
    </source>
</evidence>
<keyword evidence="4 5" id="KW-0472">Membrane</keyword>
<proteinExistence type="predicted"/>
<name>K1RQN0_9ZZZZ</name>
<protein>
    <submittedName>
        <fullName evidence="7">Membrane insertion protein, OxaA/YidC</fullName>
    </submittedName>
</protein>
<dbReference type="GO" id="GO:0032977">
    <property type="term" value="F:membrane insertase activity"/>
    <property type="evidence" value="ECO:0007669"/>
    <property type="project" value="InterPro"/>
</dbReference>
<dbReference type="InterPro" id="IPR028055">
    <property type="entry name" value="YidC/Oxa/ALB_C"/>
</dbReference>
<evidence type="ECO:0000256" key="4">
    <source>
        <dbReference type="ARBA" id="ARBA00023136"/>
    </source>
</evidence>
<organism evidence="7">
    <name type="scientific">human gut metagenome</name>
    <dbReference type="NCBI Taxonomy" id="408170"/>
    <lineage>
        <taxon>unclassified sequences</taxon>
        <taxon>metagenomes</taxon>
        <taxon>organismal metagenomes</taxon>
    </lineage>
</organism>
<dbReference type="GO" id="GO:0005886">
    <property type="term" value="C:plasma membrane"/>
    <property type="evidence" value="ECO:0007669"/>
    <property type="project" value="TreeGrafter"/>
</dbReference>
<feature type="transmembrane region" description="Helical" evidence="5">
    <location>
        <begin position="30"/>
        <end position="48"/>
    </location>
</feature>
<accession>K1RQN0</accession>
<dbReference type="EMBL" id="AJWY01014405">
    <property type="protein sequence ID" value="EKC43850.1"/>
    <property type="molecule type" value="Genomic_DNA"/>
</dbReference>
<dbReference type="PANTHER" id="PTHR12428:SF65">
    <property type="entry name" value="CYTOCHROME C OXIDASE ASSEMBLY PROTEIN COX18, MITOCHONDRIAL"/>
    <property type="match status" value="1"/>
</dbReference>
<keyword evidence="2 5" id="KW-0812">Transmembrane</keyword>
<dbReference type="InterPro" id="IPR001708">
    <property type="entry name" value="YidC/ALB3/OXA1/COX18"/>
</dbReference>
<gene>
    <name evidence="7" type="ORF">LEA_20936</name>
</gene>
<feature type="non-terminal residue" evidence="7">
    <location>
        <position position="101"/>
    </location>
</feature>
<evidence type="ECO:0000256" key="1">
    <source>
        <dbReference type="ARBA" id="ARBA00004141"/>
    </source>
</evidence>
<feature type="domain" description="Membrane insertase YidC/Oxa/ALB C-terminal" evidence="6">
    <location>
        <begin position="28"/>
        <end position="101"/>
    </location>
</feature>
<evidence type="ECO:0000259" key="6">
    <source>
        <dbReference type="Pfam" id="PF02096"/>
    </source>
</evidence>
<reference evidence="7" key="1">
    <citation type="journal article" date="2013" name="Environ. Microbiol.">
        <title>Microbiota from the distal guts of lean and obese adolescents exhibit partial functional redundancy besides clear differences in community structure.</title>
        <authorList>
            <person name="Ferrer M."/>
            <person name="Ruiz A."/>
            <person name="Lanza F."/>
            <person name="Haange S.B."/>
            <person name="Oberbach A."/>
            <person name="Till H."/>
            <person name="Bargiela R."/>
            <person name="Campoy C."/>
            <person name="Segura M.T."/>
            <person name="Richter M."/>
            <person name="von Bergen M."/>
            <person name="Seifert J."/>
            <person name="Suarez A."/>
        </authorList>
    </citation>
    <scope>NUCLEOTIDE SEQUENCE</scope>
</reference>
<evidence type="ECO:0000256" key="5">
    <source>
        <dbReference type="SAM" id="Phobius"/>
    </source>
</evidence>
<evidence type="ECO:0000313" key="7">
    <source>
        <dbReference type="EMBL" id="EKC43850.1"/>
    </source>
</evidence>
<sequence length="101" mass="11512">MNTSKIYEILGIPFGFVISLFYAMTDNYLLSIVCLMIIVKLCLLPSSVKQQKAQAKQARLQPKLRRIQKKYEGNQQKIQEETQNLYSREGFSAMGGGCMPM</sequence>
<feature type="transmembrane region" description="Helical" evidence="5">
    <location>
        <begin position="7"/>
        <end position="24"/>
    </location>
</feature>
<comment type="subcellular location">
    <subcellularLocation>
        <location evidence="1">Membrane</location>
        <topology evidence="1">Multi-pass membrane protein</topology>
    </subcellularLocation>
</comment>
<comment type="caution">
    <text evidence="7">The sequence shown here is derived from an EMBL/GenBank/DDBJ whole genome shotgun (WGS) entry which is preliminary data.</text>
</comment>
<keyword evidence="3 5" id="KW-1133">Transmembrane helix</keyword>
<dbReference type="GO" id="GO:0051205">
    <property type="term" value="P:protein insertion into membrane"/>
    <property type="evidence" value="ECO:0007669"/>
    <property type="project" value="TreeGrafter"/>
</dbReference>
<dbReference type="PANTHER" id="PTHR12428">
    <property type="entry name" value="OXA1"/>
    <property type="match status" value="1"/>
</dbReference>
<dbReference type="Pfam" id="PF02096">
    <property type="entry name" value="60KD_IMP"/>
    <property type="match status" value="1"/>
</dbReference>
<dbReference type="AlphaFoldDB" id="K1RQN0"/>
<evidence type="ECO:0000256" key="2">
    <source>
        <dbReference type="ARBA" id="ARBA00022692"/>
    </source>
</evidence>